<dbReference type="Proteomes" id="UP000184300">
    <property type="component" value="Unassembled WGS sequence"/>
</dbReference>
<dbReference type="VEuPathDB" id="FungiDB:ASPGLDRAFT_147954"/>
<proteinExistence type="predicted"/>
<dbReference type="PROSITE" id="PS50181">
    <property type="entry name" value="FBOX"/>
    <property type="match status" value="1"/>
</dbReference>
<accession>A0A1L9VMK7</accession>
<dbReference type="EMBL" id="KV878895">
    <property type="protein sequence ID" value="OJJ85156.1"/>
    <property type="molecule type" value="Genomic_DNA"/>
</dbReference>
<dbReference type="GeneID" id="34458210"/>
<evidence type="ECO:0000313" key="2">
    <source>
        <dbReference type="EMBL" id="OJJ85156.1"/>
    </source>
</evidence>
<dbReference type="AlphaFoldDB" id="A0A1L9VMK7"/>
<organism evidence="2 3">
    <name type="scientific">Aspergillus glaucus CBS 516.65</name>
    <dbReference type="NCBI Taxonomy" id="1160497"/>
    <lineage>
        <taxon>Eukaryota</taxon>
        <taxon>Fungi</taxon>
        <taxon>Dikarya</taxon>
        <taxon>Ascomycota</taxon>
        <taxon>Pezizomycotina</taxon>
        <taxon>Eurotiomycetes</taxon>
        <taxon>Eurotiomycetidae</taxon>
        <taxon>Eurotiales</taxon>
        <taxon>Aspergillaceae</taxon>
        <taxon>Aspergillus</taxon>
        <taxon>Aspergillus subgen. Aspergillus</taxon>
    </lineage>
</organism>
<name>A0A1L9VMK7_ASPGL</name>
<feature type="domain" description="F-box" evidence="1">
    <location>
        <begin position="41"/>
        <end position="88"/>
    </location>
</feature>
<gene>
    <name evidence="2" type="ORF">ASPGLDRAFT_147954</name>
</gene>
<evidence type="ECO:0000259" key="1">
    <source>
        <dbReference type="PROSITE" id="PS50181"/>
    </source>
</evidence>
<keyword evidence="3" id="KW-1185">Reference proteome</keyword>
<evidence type="ECO:0000313" key="3">
    <source>
        <dbReference type="Proteomes" id="UP000184300"/>
    </source>
</evidence>
<dbReference type="InterPro" id="IPR001810">
    <property type="entry name" value="F-box_dom"/>
</dbReference>
<dbReference type="RefSeq" id="XP_022401854.1">
    <property type="nucleotide sequence ID" value="XM_022541949.1"/>
</dbReference>
<dbReference type="OrthoDB" id="2687876at2759"/>
<reference evidence="3" key="1">
    <citation type="journal article" date="2017" name="Genome Biol.">
        <title>Comparative genomics reveals high biological diversity and specific adaptations in the industrially and medically important fungal genus Aspergillus.</title>
        <authorList>
            <person name="de Vries R.P."/>
            <person name="Riley R."/>
            <person name="Wiebenga A."/>
            <person name="Aguilar-Osorio G."/>
            <person name="Amillis S."/>
            <person name="Uchima C.A."/>
            <person name="Anderluh G."/>
            <person name="Asadollahi M."/>
            <person name="Askin M."/>
            <person name="Barry K."/>
            <person name="Battaglia E."/>
            <person name="Bayram O."/>
            <person name="Benocci T."/>
            <person name="Braus-Stromeyer S.A."/>
            <person name="Caldana C."/>
            <person name="Canovas D."/>
            <person name="Cerqueira G.C."/>
            <person name="Chen F."/>
            <person name="Chen W."/>
            <person name="Choi C."/>
            <person name="Clum A."/>
            <person name="Dos Santos R.A."/>
            <person name="Damasio A.R."/>
            <person name="Diallinas G."/>
            <person name="Emri T."/>
            <person name="Fekete E."/>
            <person name="Flipphi M."/>
            <person name="Freyberg S."/>
            <person name="Gallo A."/>
            <person name="Gournas C."/>
            <person name="Habgood R."/>
            <person name="Hainaut M."/>
            <person name="Harispe M.L."/>
            <person name="Henrissat B."/>
            <person name="Hilden K.S."/>
            <person name="Hope R."/>
            <person name="Hossain A."/>
            <person name="Karabika E."/>
            <person name="Karaffa L."/>
            <person name="Karanyi Z."/>
            <person name="Krasevec N."/>
            <person name="Kuo A."/>
            <person name="Kusch H."/>
            <person name="LaButti K."/>
            <person name="Lagendijk E.L."/>
            <person name="Lapidus A."/>
            <person name="Levasseur A."/>
            <person name="Lindquist E."/>
            <person name="Lipzen A."/>
            <person name="Logrieco A.F."/>
            <person name="MacCabe A."/>
            <person name="Maekelae M.R."/>
            <person name="Malavazi I."/>
            <person name="Melin P."/>
            <person name="Meyer V."/>
            <person name="Mielnichuk N."/>
            <person name="Miskei M."/>
            <person name="Molnar A.P."/>
            <person name="Mule G."/>
            <person name="Ngan C.Y."/>
            <person name="Orejas M."/>
            <person name="Orosz E."/>
            <person name="Ouedraogo J.P."/>
            <person name="Overkamp K.M."/>
            <person name="Park H.-S."/>
            <person name="Perrone G."/>
            <person name="Piumi F."/>
            <person name="Punt P.J."/>
            <person name="Ram A.F."/>
            <person name="Ramon A."/>
            <person name="Rauscher S."/>
            <person name="Record E."/>
            <person name="Riano-Pachon D.M."/>
            <person name="Robert V."/>
            <person name="Roehrig J."/>
            <person name="Ruller R."/>
            <person name="Salamov A."/>
            <person name="Salih N.S."/>
            <person name="Samson R.A."/>
            <person name="Sandor E."/>
            <person name="Sanguinetti M."/>
            <person name="Schuetze T."/>
            <person name="Sepcic K."/>
            <person name="Shelest E."/>
            <person name="Sherlock G."/>
            <person name="Sophianopoulou V."/>
            <person name="Squina F.M."/>
            <person name="Sun H."/>
            <person name="Susca A."/>
            <person name="Todd R.B."/>
            <person name="Tsang A."/>
            <person name="Unkles S.E."/>
            <person name="van de Wiele N."/>
            <person name="van Rossen-Uffink D."/>
            <person name="Oliveira J.V."/>
            <person name="Vesth T.C."/>
            <person name="Visser J."/>
            <person name="Yu J.-H."/>
            <person name="Zhou M."/>
            <person name="Andersen M.R."/>
            <person name="Archer D.B."/>
            <person name="Baker S.E."/>
            <person name="Benoit I."/>
            <person name="Brakhage A.A."/>
            <person name="Braus G.H."/>
            <person name="Fischer R."/>
            <person name="Frisvad J.C."/>
            <person name="Goldman G.H."/>
            <person name="Houbraken J."/>
            <person name="Oakley B."/>
            <person name="Pocsi I."/>
            <person name="Scazzocchio C."/>
            <person name="Seiboth B."/>
            <person name="vanKuyk P.A."/>
            <person name="Wortman J."/>
            <person name="Dyer P.S."/>
            <person name="Grigoriev I.V."/>
        </authorList>
    </citation>
    <scope>NUCLEOTIDE SEQUENCE [LARGE SCALE GENOMIC DNA]</scope>
    <source>
        <strain evidence="3">CBS 516.65</strain>
    </source>
</reference>
<dbReference type="STRING" id="1160497.A0A1L9VMK7"/>
<protein>
    <recommendedName>
        <fullName evidence="1">F-box domain-containing protein</fullName>
    </recommendedName>
</protein>
<sequence>MALNEQCLVTYDTRDHILDEKESLCPLISKYPFVSVLICSLGTLDQLPLEALNMVLLQFDVHSLMTSFGYFNRRARQLVPLIPEYSKITLRSPVTIRAIRSIGTGASLSLQTLWDKLHTAKCKTCGDFGEYLYLITCRRVCFDYFTNRTDYLPFVQANVLRIFELHQKHLAAISSMKSVPGCYSTSERRRRSRFTLFDYNAGMQTGLAIHGSLGAMNQHALGTWSKKATQSRCRKTINWYGSDLSTRNLKRFMGIARAGVLNARTGVPEWGLHCSACRYHWFNSRRCIGTFNWRRKLTRESFEDHTR</sequence>